<dbReference type="Gene3D" id="3.60.10.10">
    <property type="entry name" value="Endonuclease/exonuclease/phosphatase"/>
    <property type="match status" value="1"/>
</dbReference>
<dbReference type="GO" id="GO:0004519">
    <property type="term" value="F:endonuclease activity"/>
    <property type="evidence" value="ECO:0007669"/>
    <property type="project" value="UniProtKB-KW"/>
</dbReference>
<sequence>MAPLWLARPAAAGEPALRLLLFNGLSSNPRKAEAVAWLADAGADLVVVQEVDADWAAALAAMPGHAVIESAPRQDNFGMTLLVRHDASNMVVRTWREDLIPGVPALAAELAVGGRRIAVLAVHTLPPVGHDQAGRRDAQLARAAAWVGEQRAAGRVPVVVGDLNASPFSAPFRGLLAAGLVDSQRGFGLQASWPVGHPLPPVAIDHCLHDPALVTAARALGPALGSDHLPVRCDLAWPPGQAP</sequence>
<keyword evidence="2" id="KW-0540">Nuclease</keyword>
<evidence type="ECO:0000313" key="2">
    <source>
        <dbReference type="EMBL" id="MBZ5711405.1"/>
    </source>
</evidence>
<dbReference type="InterPro" id="IPR005135">
    <property type="entry name" value="Endo/exonuclease/phosphatase"/>
</dbReference>
<comment type="caution">
    <text evidence="2">The sequence shown here is derived from an EMBL/GenBank/DDBJ whole genome shotgun (WGS) entry which is preliminary data.</text>
</comment>
<protein>
    <submittedName>
        <fullName evidence="2">Endonuclease/exonuclease/phosphatase family protein</fullName>
    </submittedName>
</protein>
<keyword evidence="3" id="KW-1185">Reference proteome</keyword>
<reference evidence="2" key="1">
    <citation type="submission" date="2021-08" db="EMBL/GenBank/DDBJ databases">
        <authorList>
            <person name="Stevens D.C."/>
        </authorList>
    </citation>
    <scope>NUCLEOTIDE SEQUENCE</scope>
    <source>
        <strain evidence="2">DSM 53165</strain>
    </source>
</reference>
<accession>A0ABS7TT46</accession>
<organism evidence="2 3">
    <name type="scientific">Nannocystis pusilla</name>
    <dbReference type="NCBI Taxonomy" id="889268"/>
    <lineage>
        <taxon>Bacteria</taxon>
        <taxon>Pseudomonadati</taxon>
        <taxon>Myxococcota</taxon>
        <taxon>Polyangia</taxon>
        <taxon>Nannocystales</taxon>
        <taxon>Nannocystaceae</taxon>
        <taxon>Nannocystis</taxon>
    </lineage>
</organism>
<feature type="domain" description="Endonuclease/exonuclease/phosphatase" evidence="1">
    <location>
        <begin position="24"/>
        <end position="228"/>
    </location>
</feature>
<proteinExistence type="predicted"/>
<dbReference type="InterPro" id="IPR036691">
    <property type="entry name" value="Endo/exonu/phosph_ase_sf"/>
</dbReference>
<dbReference type="Pfam" id="PF03372">
    <property type="entry name" value="Exo_endo_phos"/>
    <property type="match status" value="1"/>
</dbReference>
<keyword evidence="2" id="KW-0378">Hydrolase</keyword>
<dbReference type="SUPFAM" id="SSF56219">
    <property type="entry name" value="DNase I-like"/>
    <property type="match status" value="1"/>
</dbReference>
<dbReference type="EMBL" id="JAIRAU010000027">
    <property type="protein sequence ID" value="MBZ5711405.1"/>
    <property type="molecule type" value="Genomic_DNA"/>
</dbReference>
<evidence type="ECO:0000259" key="1">
    <source>
        <dbReference type="Pfam" id="PF03372"/>
    </source>
</evidence>
<dbReference type="Proteomes" id="UP001139031">
    <property type="component" value="Unassembled WGS sequence"/>
</dbReference>
<keyword evidence="2" id="KW-0255">Endonuclease</keyword>
<gene>
    <name evidence="2" type="ORF">K7C98_19375</name>
</gene>
<evidence type="ECO:0000313" key="3">
    <source>
        <dbReference type="Proteomes" id="UP001139031"/>
    </source>
</evidence>
<dbReference type="RefSeq" id="WP_224193169.1">
    <property type="nucleotide sequence ID" value="NZ_JAIRAU010000027.1"/>
</dbReference>
<name>A0ABS7TT46_9BACT</name>